<dbReference type="SMART" id="SM00984">
    <property type="entry name" value="UDPG_MGDP_dh_C"/>
    <property type="match status" value="1"/>
</dbReference>
<dbReference type="PANTHER" id="PTHR43491:SF1">
    <property type="entry name" value="UDP-N-ACETYL-D-MANNOSAMINE DEHYDROGENASE"/>
    <property type="match status" value="1"/>
</dbReference>
<dbReference type="Pfam" id="PF00984">
    <property type="entry name" value="UDPG_MGDP_dh"/>
    <property type="match status" value="1"/>
</dbReference>
<dbReference type="InterPro" id="IPR008927">
    <property type="entry name" value="6-PGluconate_DH-like_C_sf"/>
</dbReference>
<dbReference type="GO" id="GO:0051287">
    <property type="term" value="F:NAD binding"/>
    <property type="evidence" value="ECO:0007669"/>
    <property type="project" value="InterPro"/>
</dbReference>
<sequence length="434" mass="48191">MLKERIQDKSAIIGVIGLGYVGLPLAVEKAKAGFKVIGFDIQESKVKMVNEGHNYIGDVVNADLEKIVSDGHLRATADFDELSDCDVVAICVPTPLDIYKQPDLTYVINSTKDVAKRLHKDMLVVLESTTYPGTTEDVMKPILEETGLVCGKDFYLAFSPERVDPGNLRFKTKNTPKVVGGVGPESTEVAKLLYESVLEAEVFVVSSPKEAEMTKILENTFRIVNIALINEMAVVADKMGINIWEVINAASTKPFGFMPFFPGPGVGGHCIPIDPFYLTYIARKYDYHTRLIELSGEINDSMPEYVVTRVMKALNEQGKCMNGAKVVMLGIAYKEEIEDMRESPALKVLEHLEKNLAHVSVVDPYVREFMWEGEKMKTAPLTEDLIKQADAVIITTAHKKNIDYKMIVENAKYIFDAKNVLSKMGIAGENVEVL</sequence>
<dbReference type="SUPFAM" id="SSF51735">
    <property type="entry name" value="NAD(P)-binding Rossmann-fold domains"/>
    <property type="match status" value="1"/>
</dbReference>
<dbReference type="SUPFAM" id="SSF52413">
    <property type="entry name" value="UDP-glucose/GDP-mannose dehydrogenase C-terminal domain"/>
    <property type="match status" value="1"/>
</dbReference>
<evidence type="ECO:0000313" key="5">
    <source>
        <dbReference type="EMBL" id="SSC13686.1"/>
    </source>
</evidence>
<evidence type="ECO:0000259" key="4">
    <source>
        <dbReference type="SMART" id="SM00984"/>
    </source>
</evidence>
<evidence type="ECO:0000256" key="1">
    <source>
        <dbReference type="ARBA" id="ARBA00023002"/>
    </source>
</evidence>
<dbReference type="KEGG" id="minf:MESINF_2246"/>
<dbReference type="InterPro" id="IPR014027">
    <property type="entry name" value="UDP-Glc/GDP-Man_DH_C"/>
</dbReference>
<dbReference type="PIRSF" id="PIRSF000124">
    <property type="entry name" value="UDPglc_GDPman_dh"/>
    <property type="match status" value="1"/>
</dbReference>
<feature type="domain" description="UDP-glucose/GDP-mannose dehydrogenase C-terminal" evidence="4">
    <location>
        <begin position="327"/>
        <end position="423"/>
    </location>
</feature>
<dbReference type="EC" id="1.1.1.136" evidence="5"/>
<organism evidence="5 6">
    <name type="scientific">Mesotoga infera</name>
    <dbReference type="NCBI Taxonomy" id="1236046"/>
    <lineage>
        <taxon>Bacteria</taxon>
        <taxon>Thermotogati</taxon>
        <taxon>Thermotogota</taxon>
        <taxon>Thermotogae</taxon>
        <taxon>Kosmotogales</taxon>
        <taxon>Kosmotogaceae</taxon>
        <taxon>Mesotoga</taxon>
    </lineage>
</organism>
<comment type="similarity">
    <text evidence="3">Belongs to the UDP-glucose/GDP-mannose dehydrogenase family.</text>
</comment>
<keyword evidence="6" id="KW-1185">Reference proteome</keyword>
<dbReference type="InterPro" id="IPR017476">
    <property type="entry name" value="UDP-Glc/GDP-Man"/>
</dbReference>
<dbReference type="PIRSF" id="PIRSF500136">
    <property type="entry name" value="UDP_ManNAc_DH"/>
    <property type="match status" value="1"/>
</dbReference>
<evidence type="ECO:0000313" key="6">
    <source>
        <dbReference type="Proteomes" id="UP000250796"/>
    </source>
</evidence>
<protein>
    <submittedName>
        <fullName evidence="5">UDP-N-acetyl-D-glucosamine 6-dehydrogenase</fullName>
        <ecNumber evidence="5">1.1.1.136</ecNumber>
    </submittedName>
</protein>
<name>A0A7Z7LGX9_9BACT</name>
<keyword evidence="2" id="KW-0520">NAD</keyword>
<proteinExistence type="inferred from homology"/>
<dbReference type="NCBIfam" id="TIGR03026">
    <property type="entry name" value="NDP-sugDHase"/>
    <property type="match status" value="1"/>
</dbReference>
<dbReference type="EMBL" id="LS974202">
    <property type="protein sequence ID" value="SSC13686.1"/>
    <property type="molecule type" value="Genomic_DNA"/>
</dbReference>
<dbReference type="RefSeq" id="WP_169699806.1">
    <property type="nucleotide sequence ID" value="NZ_LS974202.1"/>
</dbReference>
<dbReference type="SUPFAM" id="SSF48179">
    <property type="entry name" value="6-phosphogluconate dehydrogenase C-terminal domain-like"/>
    <property type="match status" value="1"/>
</dbReference>
<dbReference type="AlphaFoldDB" id="A0A7Z7LGX9"/>
<dbReference type="InterPro" id="IPR014026">
    <property type="entry name" value="UDP-Glc/GDP-Man_DH_dimer"/>
</dbReference>
<dbReference type="PANTHER" id="PTHR43491">
    <property type="entry name" value="UDP-N-ACETYL-D-MANNOSAMINE DEHYDROGENASE"/>
    <property type="match status" value="1"/>
</dbReference>
<gene>
    <name evidence="5" type="primary">wbpA</name>
    <name evidence="5" type="ORF">MESINF_2246</name>
</gene>
<dbReference type="InterPro" id="IPR001732">
    <property type="entry name" value="UDP-Glc/GDP-Man_DH_N"/>
</dbReference>
<accession>A0A7Z7LGX9</accession>
<dbReference type="Gene3D" id="3.40.50.720">
    <property type="entry name" value="NAD(P)-binding Rossmann-like Domain"/>
    <property type="match status" value="2"/>
</dbReference>
<dbReference type="InterPro" id="IPR036291">
    <property type="entry name" value="NAD(P)-bd_dom_sf"/>
</dbReference>
<dbReference type="GO" id="GO:0000271">
    <property type="term" value="P:polysaccharide biosynthetic process"/>
    <property type="evidence" value="ECO:0007669"/>
    <property type="project" value="InterPro"/>
</dbReference>
<dbReference type="GO" id="GO:0016628">
    <property type="term" value="F:oxidoreductase activity, acting on the CH-CH group of donors, NAD or NADP as acceptor"/>
    <property type="evidence" value="ECO:0007669"/>
    <property type="project" value="InterPro"/>
</dbReference>
<dbReference type="Pfam" id="PF03720">
    <property type="entry name" value="UDPG_MGDP_dh_C"/>
    <property type="match status" value="1"/>
</dbReference>
<dbReference type="Proteomes" id="UP000250796">
    <property type="component" value="Chromosome MESINF"/>
</dbReference>
<keyword evidence="1 5" id="KW-0560">Oxidoreductase</keyword>
<dbReference type="InterPro" id="IPR028359">
    <property type="entry name" value="UDP_ManNAc/GlcNAc_DH"/>
</dbReference>
<dbReference type="Pfam" id="PF03721">
    <property type="entry name" value="UDPG_MGDP_dh_N"/>
    <property type="match status" value="1"/>
</dbReference>
<dbReference type="GO" id="GO:0047004">
    <property type="term" value="F:UDP-N-acetylglucosamine 6-dehydrogenase activity"/>
    <property type="evidence" value="ECO:0007669"/>
    <property type="project" value="UniProtKB-EC"/>
</dbReference>
<evidence type="ECO:0000256" key="3">
    <source>
        <dbReference type="PIRNR" id="PIRNR000124"/>
    </source>
</evidence>
<evidence type="ECO:0000256" key="2">
    <source>
        <dbReference type="ARBA" id="ARBA00023027"/>
    </source>
</evidence>
<reference evidence="5 6" key="1">
    <citation type="submission" date="2017-01" db="EMBL/GenBank/DDBJ databases">
        <authorList>
            <person name="Erauso G."/>
        </authorList>
    </citation>
    <scope>NUCLEOTIDE SEQUENCE [LARGE SCALE GENOMIC DNA]</scope>
    <source>
        <strain evidence="5">MESINF1</strain>
    </source>
</reference>
<dbReference type="InterPro" id="IPR036220">
    <property type="entry name" value="UDP-Glc/GDP-Man_DH_C_sf"/>
</dbReference>